<keyword evidence="3" id="KW-1185">Reference proteome</keyword>
<reference evidence="2 3" key="1">
    <citation type="submission" date="2021-01" db="EMBL/GenBank/DDBJ databases">
        <title>Whole genome shotgun sequence of Verrucosispora andamanensis NBRC 109075.</title>
        <authorList>
            <person name="Komaki H."/>
            <person name="Tamura T."/>
        </authorList>
    </citation>
    <scope>NUCLEOTIDE SEQUENCE [LARGE SCALE GENOMIC DNA]</scope>
    <source>
        <strain evidence="2 3">NBRC 109075</strain>
    </source>
</reference>
<dbReference type="EMBL" id="BOOZ01000054">
    <property type="protein sequence ID" value="GIJ12519.1"/>
    <property type="molecule type" value="Genomic_DNA"/>
</dbReference>
<evidence type="ECO:0000313" key="2">
    <source>
        <dbReference type="EMBL" id="GIJ12519.1"/>
    </source>
</evidence>
<sequence>MPTKTNTGATVAGTAVRFTNAQSAALIVCTPVRITPGVLAHRSSRTVLGTAEGNPTGGGRLVFTADRSWATTPVCRADPAPADPHAGRGWCEVSAGWAEHLGALACPTCFCRLGPWRADADNHQFVLRCRRFVVGCRAGTGGAGADGREPLAARGGDAQHQPP</sequence>
<gene>
    <name evidence="2" type="ORF">Van01_57330</name>
</gene>
<proteinExistence type="predicted"/>
<accession>A0ABQ4I3N9</accession>
<comment type="caution">
    <text evidence="2">The sequence shown here is derived from an EMBL/GenBank/DDBJ whole genome shotgun (WGS) entry which is preliminary data.</text>
</comment>
<protein>
    <submittedName>
        <fullName evidence="2">Uncharacterized protein</fullName>
    </submittedName>
</protein>
<name>A0ABQ4I3N9_9ACTN</name>
<evidence type="ECO:0000313" key="3">
    <source>
        <dbReference type="Proteomes" id="UP000647017"/>
    </source>
</evidence>
<evidence type="ECO:0000256" key="1">
    <source>
        <dbReference type="SAM" id="MobiDB-lite"/>
    </source>
</evidence>
<dbReference type="Proteomes" id="UP000647017">
    <property type="component" value="Unassembled WGS sequence"/>
</dbReference>
<feature type="region of interest" description="Disordered" evidence="1">
    <location>
        <begin position="142"/>
        <end position="163"/>
    </location>
</feature>
<organism evidence="2 3">
    <name type="scientific">Micromonospora andamanensis</name>
    <dbReference type="NCBI Taxonomy" id="1287068"/>
    <lineage>
        <taxon>Bacteria</taxon>
        <taxon>Bacillati</taxon>
        <taxon>Actinomycetota</taxon>
        <taxon>Actinomycetes</taxon>
        <taxon>Micromonosporales</taxon>
        <taxon>Micromonosporaceae</taxon>
        <taxon>Micromonospora</taxon>
    </lineage>
</organism>